<comment type="function">
    <text evidence="5">Required for proper homologous chromosome pairing and efficient cross-over and intragenic recombination during meiosis.</text>
</comment>
<organism evidence="8 9">
    <name type="scientific">Candida verbasci</name>
    <dbReference type="NCBI Taxonomy" id="1227364"/>
    <lineage>
        <taxon>Eukaryota</taxon>
        <taxon>Fungi</taxon>
        <taxon>Dikarya</taxon>
        <taxon>Ascomycota</taxon>
        <taxon>Saccharomycotina</taxon>
        <taxon>Pichiomycetes</taxon>
        <taxon>Debaryomycetaceae</taxon>
        <taxon>Candida/Lodderomyces clade</taxon>
        <taxon>Candida</taxon>
    </lineage>
</organism>
<sequence>MPPKKGLSQEEKLKLLLDWFQSSHSFYTLKEIESKGAKICKIPSMQVKDLIANLVDEGLVESEKCGIVNLYWSFKYSKQKQLENRAGTLKSEIELKKIEIENLKKEIIEAEKLRSVEDMPNRSEELARLEDFNKLIVELTSQVASKKVFDNLKHDIKAIEFYHDSIEMIVDHYSRKCNLPVKMLKQELNIPLELDDPPPIPEN</sequence>
<evidence type="ECO:0000313" key="9">
    <source>
        <dbReference type="Proteomes" id="UP001152885"/>
    </source>
</evidence>
<keyword evidence="3 6" id="KW-0175">Coiled coil</keyword>
<evidence type="ECO:0000256" key="2">
    <source>
        <dbReference type="ARBA" id="ARBA00005981"/>
    </source>
</evidence>
<comment type="subcellular location">
    <subcellularLocation>
        <location evidence="1 5">Nucleus</location>
    </subcellularLocation>
</comment>
<comment type="similarity">
    <text evidence="2 5">Belongs to the MND1 family.</text>
</comment>
<dbReference type="EMBL" id="CANTUO010000001">
    <property type="protein sequence ID" value="CAI5755874.1"/>
    <property type="molecule type" value="Genomic_DNA"/>
</dbReference>
<protein>
    <recommendedName>
        <fullName evidence="5">Meiotic nuclear division protein 1</fullName>
    </recommendedName>
</protein>
<gene>
    <name evidence="8" type="ORF">CANVERA_P0390</name>
</gene>
<dbReference type="Pfam" id="PF03962">
    <property type="entry name" value="Mnd1"/>
    <property type="match status" value="1"/>
</dbReference>
<evidence type="ECO:0000259" key="7">
    <source>
        <dbReference type="Pfam" id="PF03962"/>
    </source>
</evidence>
<evidence type="ECO:0000256" key="4">
    <source>
        <dbReference type="ARBA" id="ARBA00023242"/>
    </source>
</evidence>
<dbReference type="PIRSF" id="PIRSF026991">
    <property type="entry name" value="Mnd1"/>
    <property type="match status" value="1"/>
</dbReference>
<dbReference type="AlphaFoldDB" id="A0A9W4TUH4"/>
<dbReference type="Proteomes" id="UP001152885">
    <property type="component" value="Unassembled WGS sequence"/>
</dbReference>
<evidence type="ECO:0000256" key="3">
    <source>
        <dbReference type="ARBA" id="ARBA00023054"/>
    </source>
</evidence>
<dbReference type="InterPro" id="IPR040453">
    <property type="entry name" value="Mnd1_HTH"/>
</dbReference>
<dbReference type="GO" id="GO:0003690">
    <property type="term" value="F:double-stranded DNA binding"/>
    <property type="evidence" value="ECO:0007669"/>
    <property type="project" value="InterPro"/>
</dbReference>
<evidence type="ECO:0000256" key="5">
    <source>
        <dbReference type="PIRNR" id="PIRNR026991"/>
    </source>
</evidence>
<feature type="domain" description="Mnd1 HTH" evidence="7">
    <location>
        <begin position="16"/>
        <end position="75"/>
    </location>
</feature>
<feature type="coiled-coil region" evidence="6">
    <location>
        <begin position="79"/>
        <end position="113"/>
    </location>
</feature>
<dbReference type="OrthoDB" id="9978204at2759"/>
<keyword evidence="9" id="KW-1185">Reference proteome</keyword>
<dbReference type="InterPro" id="IPR005647">
    <property type="entry name" value="Mnd1"/>
</dbReference>
<reference evidence="8" key="1">
    <citation type="submission" date="2022-12" db="EMBL/GenBank/DDBJ databases">
        <authorList>
            <person name="Brejova B."/>
        </authorList>
    </citation>
    <scope>NUCLEOTIDE SEQUENCE</scope>
</reference>
<comment type="caution">
    <text evidence="8">The sequence shown here is derived from an EMBL/GenBank/DDBJ whole genome shotgun (WGS) entry which is preliminary data.</text>
</comment>
<keyword evidence="4 5" id="KW-0539">Nucleus</keyword>
<accession>A0A9W4TUH4</accession>
<evidence type="ECO:0000256" key="1">
    <source>
        <dbReference type="ARBA" id="ARBA00004123"/>
    </source>
</evidence>
<evidence type="ECO:0000313" key="8">
    <source>
        <dbReference type="EMBL" id="CAI5755874.1"/>
    </source>
</evidence>
<proteinExistence type="inferred from homology"/>
<dbReference type="GO" id="GO:0005634">
    <property type="term" value="C:nucleus"/>
    <property type="evidence" value="ECO:0007669"/>
    <property type="project" value="UniProtKB-SubCell"/>
</dbReference>
<name>A0A9W4TUH4_9ASCO</name>
<evidence type="ECO:0000256" key="6">
    <source>
        <dbReference type="SAM" id="Coils"/>
    </source>
</evidence>
<dbReference type="GO" id="GO:0007131">
    <property type="term" value="P:reciprocal meiotic recombination"/>
    <property type="evidence" value="ECO:0007669"/>
    <property type="project" value="InterPro"/>
</dbReference>